<keyword evidence="2" id="KW-1185">Reference proteome</keyword>
<dbReference type="Proteomes" id="UP001163223">
    <property type="component" value="Chromosome"/>
</dbReference>
<dbReference type="EMBL" id="CP113520">
    <property type="protein sequence ID" value="WAJ31441.1"/>
    <property type="molecule type" value="Genomic_DNA"/>
</dbReference>
<proteinExistence type="predicted"/>
<protein>
    <submittedName>
        <fullName evidence="1">DegQ family serine endoprotease</fullName>
    </submittedName>
</protein>
<organism evidence="1 2">
    <name type="scientific">Antarcticirhabdus aurantiaca</name>
    <dbReference type="NCBI Taxonomy" id="2606717"/>
    <lineage>
        <taxon>Bacteria</taxon>
        <taxon>Pseudomonadati</taxon>
        <taxon>Pseudomonadota</taxon>
        <taxon>Alphaproteobacteria</taxon>
        <taxon>Hyphomicrobiales</taxon>
        <taxon>Aurantimonadaceae</taxon>
        <taxon>Antarcticirhabdus</taxon>
    </lineage>
</organism>
<evidence type="ECO:0000313" key="1">
    <source>
        <dbReference type="EMBL" id="WAJ31441.1"/>
    </source>
</evidence>
<gene>
    <name evidence="1" type="ORF">OXU80_11810</name>
</gene>
<reference evidence="1" key="1">
    <citation type="submission" date="2022-11" db="EMBL/GenBank/DDBJ databases">
        <title>beta-Carotene-producing bacterium, Jeongeuplla avenae sp. nov., alleviates the salt stress of Arabidopsis seedlings.</title>
        <authorList>
            <person name="Jiang L."/>
            <person name="Lee J."/>
        </authorList>
    </citation>
    <scope>NUCLEOTIDE SEQUENCE</scope>
    <source>
        <strain evidence="1">DY_R2A_6</strain>
    </source>
</reference>
<accession>A0ACD4NWP2</accession>
<sequence length="509" mass="52465">MKRTAGIVVLAIAAGTAAGAATQLFSGSSRPADTAETPARLAQAAPNAAPAPSVPVPAEPVPLGQPGGLPSPSVPQSQAQIDLSFAPLVRQTAPAVVNVYAARAAPQRRSPFADDPFFGRFFDQDGRPPRLQSSLGSGVIVTPDGLVITNNHVVENADEVKVAFADGREFECEIVSRDDKVDLAVLRIRGPGPFPVLPLGNSDEAQIGDLVLAIGNPFGIGQTVTNGIVSALARTHVGVNDFGFFIQTDAAINPGNSGGALIDMKGRLIGVNTAIFSRSGGSNGIGFAIPSNMVRAFVQAAESGNAFERPFIGASFLPVTPDIAGALGLDRPTGALVQGMLSGGPAEAAGIEVGDVVMAMNGVPIENPDALGYRLATAGIGTTVEVEVLRRDARQTLSLKLDAAPEVPPRDGRRLAGRTPFSGLEIANLSPKLAGELDMPQDATGVVVVGVVRGSFADRFGFAPGDVILSLNGEPVESTAALESTLADSPPGWTFEVRRGDQVFAQRVR</sequence>
<name>A0ACD4NWP2_9HYPH</name>
<evidence type="ECO:0000313" key="2">
    <source>
        <dbReference type="Proteomes" id="UP001163223"/>
    </source>
</evidence>